<name>E3JCF3_PSEI1</name>
<dbReference type="EMBL" id="CP002299">
    <property type="protein sequence ID" value="ADP84742.1"/>
    <property type="molecule type" value="Genomic_DNA"/>
</dbReference>
<dbReference type="eggNOG" id="COG2331">
    <property type="taxonomic scope" value="Bacteria"/>
</dbReference>
<dbReference type="InterPro" id="IPR013429">
    <property type="entry name" value="Regulatory_FmdB_Zinc_ribbon"/>
</dbReference>
<accession>E3JCF3</accession>
<dbReference type="STRING" id="298654.FraEuI1c_6773"/>
<dbReference type="OrthoDB" id="9792898at2"/>
<dbReference type="KEGG" id="fri:FraEuI1c_6773"/>
<dbReference type="InParanoid" id="E3JCF3"/>
<gene>
    <name evidence="2" type="ordered locus">FraEuI1c_6773</name>
</gene>
<keyword evidence="3" id="KW-1185">Reference proteome</keyword>
<dbReference type="Pfam" id="PF09723">
    <property type="entry name" value="Zn_ribbon_8"/>
    <property type="match status" value="1"/>
</dbReference>
<sequence>MARYDYRCRVCDSSFEVRRGITEDAAAAVPCPAGHVETSRVFSAVAVSRGASVSMGAAAPMAGGGGGGCCGGACGCG</sequence>
<feature type="domain" description="Putative regulatory protein FmdB zinc ribbon" evidence="1">
    <location>
        <begin position="1"/>
        <end position="43"/>
    </location>
</feature>
<proteinExistence type="predicted"/>
<evidence type="ECO:0000259" key="1">
    <source>
        <dbReference type="SMART" id="SM00834"/>
    </source>
</evidence>
<dbReference type="SMART" id="SM00834">
    <property type="entry name" value="CxxC_CXXC_SSSS"/>
    <property type="match status" value="1"/>
</dbReference>
<dbReference type="RefSeq" id="WP_013427853.1">
    <property type="nucleotide sequence ID" value="NC_014666.1"/>
</dbReference>
<organism evidence="2 3">
    <name type="scientific">Pseudofrankia inefficax (strain DSM 45817 / CECT 9037 / DDB 130130 / EuI1c)</name>
    <name type="common">Frankia inefficax</name>
    <dbReference type="NCBI Taxonomy" id="298654"/>
    <lineage>
        <taxon>Bacteria</taxon>
        <taxon>Bacillati</taxon>
        <taxon>Actinomycetota</taxon>
        <taxon>Actinomycetes</taxon>
        <taxon>Frankiales</taxon>
        <taxon>Frankiaceae</taxon>
        <taxon>Pseudofrankia</taxon>
    </lineage>
</organism>
<dbReference type="HOGENOM" id="CLU_136025_4_2_11"/>
<reference evidence="2 3" key="1">
    <citation type="submission" date="2010-10" db="EMBL/GenBank/DDBJ databases">
        <title>Complete sequence of Frankia sp. EuI1c.</title>
        <authorList>
            <consortium name="US DOE Joint Genome Institute"/>
            <person name="Lucas S."/>
            <person name="Copeland A."/>
            <person name="Lapidus A."/>
            <person name="Cheng J.-F."/>
            <person name="Bruce D."/>
            <person name="Goodwin L."/>
            <person name="Pitluck S."/>
            <person name="Chertkov O."/>
            <person name="Detter J.C."/>
            <person name="Han C."/>
            <person name="Tapia R."/>
            <person name="Land M."/>
            <person name="Hauser L."/>
            <person name="Jeffries C."/>
            <person name="Kyrpides N."/>
            <person name="Ivanova N."/>
            <person name="Mikhailova N."/>
            <person name="Beauchemin N."/>
            <person name="Sen A."/>
            <person name="Sur S.A."/>
            <person name="Gtari M."/>
            <person name="Wall L."/>
            <person name="Tisa L."/>
            <person name="Woyke T."/>
        </authorList>
    </citation>
    <scope>NUCLEOTIDE SEQUENCE [LARGE SCALE GENOMIC DNA]</scope>
    <source>
        <strain evidence="3">DSM 45817 / CECT 9037 / EuI1c</strain>
    </source>
</reference>
<dbReference type="NCBIfam" id="TIGR02605">
    <property type="entry name" value="CxxC_CxxC_SSSS"/>
    <property type="match status" value="1"/>
</dbReference>
<dbReference type="Proteomes" id="UP000002484">
    <property type="component" value="Chromosome"/>
</dbReference>
<evidence type="ECO:0000313" key="3">
    <source>
        <dbReference type="Proteomes" id="UP000002484"/>
    </source>
</evidence>
<protein>
    <submittedName>
        <fullName evidence="2">Regulatory protein, FmdB family</fullName>
    </submittedName>
</protein>
<evidence type="ECO:0000313" key="2">
    <source>
        <dbReference type="EMBL" id="ADP84742.1"/>
    </source>
</evidence>
<dbReference type="AlphaFoldDB" id="E3JCF3"/>